<evidence type="ECO:0000256" key="5">
    <source>
        <dbReference type="ARBA" id="ARBA00022723"/>
    </source>
</evidence>
<evidence type="ECO:0000256" key="2">
    <source>
        <dbReference type="ARBA" id="ARBA00022490"/>
    </source>
</evidence>
<evidence type="ECO:0000256" key="3">
    <source>
        <dbReference type="ARBA" id="ARBA00022630"/>
    </source>
</evidence>
<dbReference type="GO" id="GO:0004452">
    <property type="term" value="F:isopentenyl-diphosphate delta-isomerase activity"/>
    <property type="evidence" value="ECO:0007669"/>
    <property type="project" value="UniProtKB-UniRule"/>
</dbReference>
<dbReference type="CDD" id="cd02811">
    <property type="entry name" value="IDI-2_FMN"/>
    <property type="match status" value="1"/>
</dbReference>
<comment type="function">
    <text evidence="11">Involved in the biosynthesis of isoprenoids. Catalyzes the 1,3-allylic rearrangement of the homoallylic substrate isopentenyl (IPP) to its allylic isomer, dimethylallyl diphosphate (DMAPP).</text>
</comment>
<dbReference type="InterPro" id="IPR011179">
    <property type="entry name" value="IPdP_isomerase"/>
</dbReference>
<feature type="binding site" evidence="11">
    <location>
        <position position="164"/>
    </location>
    <ligand>
        <name>substrate</name>
    </ligand>
</feature>
<dbReference type="NCBIfam" id="TIGR02151">
    <property type="entry name" value="IPP_isom_2"/>
    <property type="match status" value="1"/>
</dbReference>
<keyword evidence="9 11" id="KW-0413">Isomerase</keyword>
<comment type="similarity">
    <text evidence="11">Belongs to the IPP isomerase type 2 family.</text>
</comment>
<evidence type="ECO:0000256" key="4">
    <source>
        <dbReference type="ARBA" id="ARBA00022643"/>
    </source>
</evidence>
<comment type="caution">
    <text evidence="13">The sequence shown here is derived from an EMBL/GenBank/DDBJ whole genome shotgun (WGS) entry which is preliminary data.</text>
</comment>
<name>A0A832WR79_9EURY</name>
<feature type="binding site" evidence="11">
    <location>
        <position position="130"/>
    </location>
    <ligand>
        <name>FMN</name>
        <dbReference type="ChEBI" id="CHEBI:58210"/>
    </ligand>
</feature>
<comment type="subcellular location">
    <subcellularLocation>
        <location evidence="11">Cytoplasm</location>
    </subcellularLocation>
</comment>
<sequence>MVRGSRAEGMRERKWEHVLACIWEDVESEESPLFDCVKIVHRALPELDFDDVDMEIELFGKRLSFPLIIAGMTGGHPKTGEINRKLARVARELEIGIGVGSQRAGVKDPEVRWTFEVVREEYPDGLVLANIGLPQLRENGPDLALEVVDMVDADALAVHVNVLQEAVQLEGEADAAGFVDVLAEVCETVDVPVVLKETGAGVSAEDAKLVRDIVDGIDVGGAGGTNWAVVEAVRSKAHGEIPLGYAFSDWGVPTAASILEVRSVVGNDLAIIGTGGVRTGMDVAKVLALGADCAGMALPVLRKVLAEGVRGCVRFLKSIAREVKIAMLMAGCSSVEEMSSVPIVVYGKLREWLECRGVPLDLVCTGDRRTGWNR</sequence>
<feature type="binding site" evidence="11">
    <location>
        <begin position="297"/>
        <end position="298"/>
    </location>
    <ligand>
        <name>FMN</name>
        <dbReference type="ChEBI" id="CHEBI:58210"/>
    </ligand>
</feature>
<evidence type="ECO:0000256" key="7">
    <source>
        <dbReference type="ARBA" id="ARBA00022857"/>
    </source>
</evidence>
<feature type="binding site" evidence="11">
    <location>
        <position position="196"/>
    </location>
    <ligand>
        <name>FMN</name>
        <dbReference type="ChEBI" id="CHEBI:58210"/>
    </ligand>
</feature>
<evidence type="ECO:0000256" key="11">
    <source>
        <dbReference type="HAMAP-Rule" id="MF_00354"/>
    </source>
</evidence>
<keyword evidence="6 11" id="KW-0460">Magnesium</keyword>
<dbReference type="Gene3D" id="3.20.20.70">
    <property type="entry name" value="Aldolase class I"/>
    <property type="match status" value="1"/>
</dbReference>
<comment type="cofactor">
    <cofactor evidence="1 11">
        <name>FMN</name>
        <dbReference type="ChEBI" id="CHEBI:58210"/>
    </cofactor>
</comment>
<keyword evidence="4 11" id="KW-0288">FMN</keyword>
<organism evidence="13 14">
    <name type="scientific">Methanopyrus kandleri</name>
    <dbReference type="NCBI Taxonomy" id="2320"/>
    <lineage>
        <taxon>Archaea</taxon>
        <taxon>Methanobacteriati</taxon>
        <taxon>Methanobacteriota</taxon>
        <taxon>Methanomada group</taxon>
        <taxon>Methanopyri</taxon>
        <taxon>Methanopyrales</taxon>
        <taxon>Methanopyraceae</taxon>
        <taxon>Methanopyrus</taxon>
    </lineage>
</organism>
<feature type="domain" description="FMN-dependent dehydrogenase" evidence="12">
    <location>
        <begin position="175"/>
        <end position="339"/>
    </location>
</feature>
<keyword evidence="5 11" id="KW-0479">Metal-binding</keyword>
<dbReference type="RefSeq" id="WP_011019145.1">
    <property type="nucleotide sequence ID" value="NZ_DUJS01000002.1"/>
</dbReference>
<protein>
    <recommendedName>
        <fullName evidence="11">Isopentenyl-diphosphate delta-isomerase</fullName>
        <shortName evidence="11">IPP isomerase</shortName>
        <ecNumber evidence="11">5.3.3.2</ecNumber>
    </recommendedName>
    <alternativeName>
        <fullName evidence="11">Isopentenyl diphosphate:dimethylallyl diphosphate isomerase</fullName>
    </alternativeName>
    <alternativeName>
        <fullName evidence="11">Isopentenyl pyrophosphate isomerase</fullName>
    </alternativeName>
    <alternativeName>
        <fullName evidence="11">Type 2 isopentenyl diphosphate isomerase</fullName>
        <shortName evidence="11">IDI-2</shortName>
    </alternativeName>
</protein>
<dbReference type="InterPro" id="IPR013785">
    <property type="entry name" value="Aldolase_TIM"/>
</dbReference>
<evidence type="ECO:0000256" key="1">
    <source>
        <dbReference type="ARBA" id="ARBA00001917"/>
    </source>
</evidence>
<comment type="subunit">
    <text evidence="10 11">Homooctamer. Dimer of tetramers.</text>
</comment>
<dbReference type="Pfam" id="PF01070">
    <property type="entry name" value="FMN_dh"/>
    <property type="match status" value="1"/>
</dbReference>
<evidence type="ECO:0000256" key="6">
    <source>
        <dbReference type="ARBA" id="ARBA00022842"/>
    </source>
</evidence>
<dbReference type="HAMAP" id="MF_00354">
    <property type="entry name" value="Idi_2"/>
    <property type="match status" value="1"/>
</dbReference>
<feature type="binding site" evidence="11">
    <location>
        <position position="225"/>
    </location>
    <ligand>
        <name>FMN</name>
        <dbReference type="ChEBI" id="CHEBI:58210"/>
    </ligand>
</feature>
<dbReference type="Proteomes" id="UP000619545">
    <property type="component" value="Unassembled WGS sequence"/>
</dbReference>
<dbReference type="EC" id="5.3.3.2" evidence="11"/>
<feature type="binding site" evidence="11">
    <location>
        <begin position="276"/>
        <end position="278"/>
    </location>
    <ligand>
        <name>FMN</name>
        <dbReference type="ChEBI" id="CHEBI:58210"/>
    </ligand>
</feature>
<accession>A0A832WR79</accession>
<dbReference type="PIRSF" id="PIRSF003314">
    <property type="entry name" value="IPP_isomerase"/>
    <property type="match status" value="1"/>
</dbReference>
<keyword evidence="7 11" id="KW-0521">NADP</keyword>
<evidence type="ECO:0000256" key="10">
    <source>
        <dbReference type="ARBA" id="ARBA00025810"/>
    </source>
</evidence>
<dbReference type="PANTHER" id="PTHR43665:SF1">
    <property type="entry name" value="ISOPENTENYL-DIPHOSPHATE DELTA-ISOMERASE"/>
    <property type="match status" value="1"/>
</dbReference>
<feature type="binding site" evidence="11">
    <location>
        <position position="165"/>
    </location>
    <ligand>
        <name>Mg(2+)</name>
        <dbReference type="ChEBI" id="CHEBI:18420"/>
    </ligand>
</feature>
<keyword evidence="3 11" id="KW-0285">Flavoprotein</keyword>
<dbReference type="GO" id="GO:0070402">
    <property type="term" value="F:NADPH binding"/>
    <property type="evidence" value="ECO:0007669"/>
    <property type="project" value="UniProtKB-UniRule"/>
</dbReference>
<feature type="binding site" evidence="11">
    <location>
        <begin position="13"/>
        <end position="14"/>
    </location>
    <ligand>
        <name>substrate</name>
    </ligand>
</feature>
<dbReference type="InterPro" id="IPR000262">
    <property type="entry name" value="FMN-dep_DH"/>
</dbReference>
<evidence type="ECO:0000256" key="8">
    <source>
        <dbReference type="ARBA" id="ARBA00023229"/>
    </source>
</evidence>
<comment type="cofactor">
    <cofactor evidence="11">
        <name>NADPH</name>
        <dbReference type="ChEBI" id="CHEBI:57783"/>
    </cofactor>
</comment>
<dbReference type="GeneID" id="1476877"/>
<proteinExistence type="inferred from homology"/>
<evidence type="ECO:0000259" key="12">
    <source>
        <dbReference type="Pfam" id="PF01070"/>
    </source>
</evidence>
<dbReference type="GO" id="GO:0016491">
    <property type="term" value="F:oxidoreductase activity"/>
    <property type="evidence" value="ECO:0007669"/>
    <property type="project" value="InterPro"/>
</dbReference>
<dbReference type="GO" id="GO:0000287">
    <property type="term" value="F:magnesium ion binding"/>
    <property type="evidence" value="ECO:0007669"/>
    <property type="project" value="UniProtKB-UniRule"/>
</dbReference>
<keyword evidence="2 11" id="KW-0963">Cytoplasm</keyword>
<dbReference type="EMBL" id="DUJS01000002">
    <property type="protein sequence ID" value="HII69996.1"/>
    <property type="molecule type" value="Genomic_DNA"/>
</dbReference>
<comment type="cofactor">
    <cofactor evidence="11">
        <name>Mg(2+)</name>
        <dbReference type="ChEBI" id="CHEBI:18420"/>
    </cofactor>
</comment>
<comment type="catalytic activity">
    <reaction evidence="11">
        <text>isopentenyl diphosphate = dimethylallyl diphosphate</text>
        <dbReference type="Rhea" id="RHEA:23284"/>
        <dbReference type="ChEBI" id="CHEBI:57623"/>
        <dbReference type="ChEBI" id="CHEBI:128769"/>
        <dbReference type="EC" id="5.3.3.2"/>
    </reaction>
</comment>
<dbReference type="GO" id="GO:0005737">
    <property type="term" value="C:cytoplasm"/>
    <property type="evidence" value="ECO:0007669"/>
    <property type="project" value="UniProtKB-SubCell"/>
</dbReference>
<comment type="caution">
    <text evidence="11">Lacks conserved residue(s) required for the propagation of feature annotation.</text>
</comment>
<reference evidence="13" key="1">
    <citation type="journal article" date="2020" name="bioRxiv">
        <title>A rank-normalized archaeal taxonomy based on genome phylogeny resolves widespread incomplete and uneven classifications.</title>
        <authorList>
            <person name="Rinke C."/>
            <person name="Chuvochina M."/>
            <person name="Mussig A.J."/>
            <person name="Chaumeil P.-A."/>
            <person name="Waite D.W."/>
            <person name="Whitman W.B."/>
            <person name="Parks D.H."/>
            <person name="Hugenholtz P."/>
        </authorList>
    </citation>
    <scope>NUCLEOTIDE SEQUENCE</scope>
    <source>
        <strain evidence="13">UBA8853</strain>
    </source>
</reference>
<dbReference type="PANTHER" id="PTHR43665">
    <property type="entry name" value="ISOPENTENYL-DIPHOSPHATE DELTA-ISOMERASE"/>
    <property type="match status" value="1"/>
</dbReference>
<dbReference type="SUPFAM" id="SSF51395">
    <property type="entry name" value="FMN-linked oxidoreductases"/>
    <property type="match status" value="1"/>
</dbReference>
<gene>
    <name evidence="11 13" type="primary">fni</name>
    <name evidence="13" type="ORF">HA336_02025</name>
</gene>
<feature type="binding site" evidence="11">
    <location>
        <begin position="101"/>
        <end position="103"/>
    </location>
    <ligand>
        <name>substrate</name>
    </ligand>
</feature>
<dbReference type="AlphaFoldDB" id="A0A832WR79"/>
<dbReference type="GO" id="GO:0010181">
    <property type="term" value="F:FMN binding"/>
    <property type="evidence" value="ECO:0007669"/>
    <property type="project" value="UniProtKB-UniRule"/>
</dbReference>
<feature type="binding site" evidence="11">
    <location>
        <position position="101"/>
    </location>
    <ligand>
        <name>FMN</name>
        <dbReference type="ChEBI" id="CHEBI:58210"/>
    </ligand>
</feature>
<dbReference type="GO" id="GO:0008299">
    <property type="term" value="P:isoprenoid biosynthetic process"/>
    <property type="evidence" value="ECO:0007669"/>
    <property type="project" value="UniProtKB-UniRule"/>
</dbReference>
<evidence type="ECO:0000313" key="14">
    <source>
        <dbReference type="Proteomes" id="UP000619545"/>
    </source>
</evidence>
<evidence type="ECO:0000256" key="9">
    <source>
        <dbReference type="ARBA" id="ARBA00023235"/>
    </source>
</evidence>
<feature type="binding site" evidence="11">
    <location>
        <begin position="71"/>
        <end position="73"/>
    </location>
    <ligand>
        <name>FMN</name>
        <dbReference type="ChEBI" id="CHEBI:58210"/>
    </ligand>
</feature>
<keyword evidence="8 11" id="KW-0414">Isoprene biosynthesis</keyword>
<evidence type="ECO:0000313" key="13">
    <source>
        <dbReference type="EMBL" id="HII69996.1"/>
    </source>
</evidence>